<gene>
    <name evidence="2" type="ORF">Hypma_013563</name>
</gene>
<accession>A0A369JDV0</accession>
<reference evidence="2" key="1">
    <citation type="submission" date="2018-04" db="EMBL/GenBank/DDBJ databases">
        <title>Whole genome sequencing of Hypsizygus marmoreus.</title>
        <authorList>
            <person name="Choi I.-G."/>
            <person name="Min B."/>
            <person name="Kim J.-G."/>
            <person name="Kim S."/>
            <person name="Oh Y.-L."/>
            <person name="Kong W.-S."/>
            <person name="Park H."/>
            <person name="Jeong J."/>
            <person name="Song E.-S."/>
        </authorList>
    </citation>
    <scope>NUCLEOTIDE SEQUENCE [LARGE SCALE GENOMIC DNA]</scope>
    <source>
        <strain evidence="2">51987-8</strain>
    </source>
</reference>
<name>A0A369JDV0_HYPMA</name>
<comment type="caution">
    <text evidence="2">The sequence shown here is derived from an EMBL/GenBank/DDBJ whole genome shotgun (WGS) entry which is preliminary data.</text>
</comment>
<dbReference type="AlphaFoldDB" id="A0A369JDV0"/>
<dbReference type="OrthoDB" id="3044185at2759"/>
<sequence length="159" mass="17671">MPMANEIPATAQNPPKSLHDPSLVDVDDAFQPKLYHALRELQTHLRQTYLGDPHVERHMFWHYAPVFTFLCIFAMGVVVPRHTGLKARVSENPGQTLLALGIGMLVALGVLRGVIWLGARLTRDFCEMEFGHLGKNERGRKGEGEFEMSAANLIVGGIL</sequence>
<protein>
    <submittedName>
        <fullName evidence="2">Uncharacterized protein</fullName>
    </submittedName>
</protein>
<evidence type="ECO:0000313" key="2">
    <source>
        <dbReference type="EMBL" id="RDB19390.1"/>
    </source>
</evidence>
<dbReference type="Proteomes" id="UP000076154">
    <property type="component" value="Unassembled WGS sequence"/>
</dbReference>
<feature type="transmembrane region" description="Helical" evidence="1">
    <location>
        <begin position="98"/>
        <end position="119"/>
    </location>
</feature>
<proteinExistence type="predicted"/>
<keyword evidence="3" id="KW-1185">Reference proteome</keyword>
<keyword evidence="1" id="KW-0472">Membrane</keyword>
<dbReference type="InParanoid" id="A0A369JDV0"/>
<feature type="transmembrane region" description="Helical" evidence="1">
    <location>
        <begin position="60"/>
        <end position="78"/>
    </location>
</feature>
<evidence type="ECO:0000256" key="1">
    <source>
        <dbReference type="SAM" id="Phobius"/>
    </source>
</evidence>
<organism evidence="2 3">
    <name type="scientific">Hypsizygus marmoreus</name>
    <name type="common">White beech mushroom</name>
    <name type="synonym">Agaricus marmoreus</name>
    <dbReference type="NCBI Taxonomy" id="39966"/>
    <lineage>
        <taxon>Eukaryota</taxon>
        <taxon>Fungi</taxon>
        <taxon>Dikarya</taxon>
        <taxon>Basidiomycota</taxon>
        <taxon>Agaricomycotina</taxon>
        <taxon>Agaricomycetes</taxon>
        <taxon>Agaricomycetidae</taxon>
        <taxon>Agaricales</taxon>
        <taxon>Tricholomatineae</taxon>
        <taxon>Lyophyllaceae</taxon>
        <taxon>Hypsizygus</taxon>
    </lineage>
</organism>
<keyword evidence="1" id="KW-1133">Transmembrane helix</keyword>
<evidence type="ECO:0000313" key="3">
    <source>
        <dbReference type="Proteomes" id="UP000076154"/>
    </source>
</evidence>
<dbReference type="EMBL" id="LUEZ02000080">
    <property type="protein sequence ID" value="RDB19390.1"/>
    <property type="molecule type" value="Genomic_DNA"/>
</dbReference>
<keyword evidence="1" id="KW-0812">Transmembrane</keyword>